<accession>A0A7N2L6S0</accession>
<evidence type="ECO:0000256" key="5">
    <source>
        <dbReference type="ARBA" id="ARBA00022692"/>
    </source>
</evidence>
<feature type="transmembrane region" description="Helical" evidence="13">
    <location>
        <begin position="155"/>
        <end position="172"/>
    </location>
</feature>
<dbReference type="PROSITE" id="PS50939">
    <property type="entry name" value="CYTOCHROME_B561"/>
    <property type="match status" value="1"/>
</dbReference>
<feature type="transmembrane region" description="Helical" evidence="13">
    <location>
        <begin position="192"/>
        <end position="214"/>
    </location>
</feature>
<dbReference type="GO" id="GO:0016020">
    <property type="term" value="C:membrane"/>
    <property type="evidence" value="ECO:0007669"/>
    <property type="project" value="UniProtKB-SubCell"/>
</dbReference>
<comment type="subcellular location">
    <subcellularLocation>
        <location evidence="2">Membrane</location>
        <topology evidence="2">Multi-pass membrane protein</topology>
    </subcellularLocation>
</comment>
<dbReference type="GO" id="GO:0046872">
    <property type="term" value="F:metal ion binding"/>
    <property type="evidence" value="ECO:0007669"/>
    <property type="project" value="UniProtKB-KW"/>
</dbReference>
<dbReference type="PANTHER" id="PTHR10106">
    <property type="entry name" value="CYTOCHROME B561-RELATED"/>
    <property type="match status" value="1"/>
</dbReference>
<dbReference type="EnsemblPlants" id="QL03p038774:mrna">
    <property type="protein sequence ID" value="QL03p038774:mrna"/>
    <property type="gene ID" value="QL03p038774"/>
</dbReference>
<dbReference type="PANTHER" id="PTHR10106:SF43">
    <property type="entry name" value="CYTOCHROME B561 FAMILY PROTEIN, EXPRESSED"/>
    <property type="match status" value="1"/>
</dbReference>
<dbReference type="RefSeq" id="XP_030956832.1">
    <property type="nucleotide sequence ID" value="XM_031100972.1"/>
</dbReference>
<keyword evidence="5 13" id="KW-0812">Transmembrane</keyword>
<reference evidence="15" key="2">
    <citation type="submission" date="2021-01" db="UniProtKB">
        <authorList>
            <consortium name="EnsemblPlants"/>
        </authorList>
    </citation>
    <scope>IDENTIFICATION</scope>
</reference>
<evidence type="ECO:0000256" key="7">
    <source>
        <dbReference type="ARBA" id="ARBA00022982"/>
    </source>
</evidence>
<evidence type="ECO:0000256" key="11">
    <source>
        <dbReference type="ARBA" id="ARBA00024225"/>
    </source>
</evidence>
<dbReference type="Pfam" id="PF03188">
    <property type="entry name" value="Cytochrom_B561"/>
    <property type="match status" value="1"/>
</dbReference>
<dbReference type="InParanoid" id="A0A7N2L6S0"/>
<dbReference type="OMA" id="MAYKTVP"/>
<dbReference type="InterPro" id="IPR043205">
    <property type="entry name" value="CYB561/CYBRD1-like"/>
</dbReference>
<keyword evidence="4" id="KW-0349">Heme</keyword>
<dbReference type="EMBL" id="LRBV02000003">
    <property type="status" value="NOT_ANNOTATED_CDS"/>
    <property type="molecule type" value="Genomic_DNA"/>
</dbReference>
<reference evidence="15 16" key="1">
    <citation type="journal article" date="2016" name="G3 (Bethesda)">
        <title>First Draft Assembly and Annotation of the Genome of a California Endemic Oak Quercus lobata Nee (Fagaceae).</title>
        <authorList>
            <person name="Sork V.L."/>
            <person name="Fitz-Gibbon S.T."/>
            <person name="Puiu D."/>
            <person name="Crepeau M."/>
            <person name="Gugger P.F."/>
            <person name="Sherman R."/>
            <person name="Stevens K."/>
            <person name="Langley C.H."/>
            <person name="Pellegrini M."/>
            <person name="Salzberg S.L."/>
        </authorList>
    </citation>
    <scope>NUCLEOTIDE SEQUENCE [LARGE SCALE GENOMIC DNA]</scope>
    <source>
        <strain evidence="15 16">cv. SW786</strain>
    </source>
</reference>
<dbReference type="Gene3D" id="1.20.120.1770">
    <property type="match status" value="1"/>
</dbReference>
<dbReference type="AlphaFoldDB" id="A0A7N2L6S0"/>
<dbReference type="KEGG" id="qlo:115979026"/>
<evidence type="ECO:0000256" key="6">
    <source>
        <dbReference type="ARBA" id="ARBA00022723"/>
    </source>
</evidence>
<evidence type="ECO:0000313" key="16">
    <source>
        <dbReference type="Proteomes" id="UP000594261"/>
    </source>
</evidence>
<keyword evidence="16" id="KW-1185">Reference proteome</keyword>
<evidence type="ECO:0000256" key="8">
    <source>
        <dbReference type="ARBA" id="ARBA00022989"/>
    </source>
</evidence>
<keyword evidence="3" id="KW-0813">Transport</keyword>
<evidence type="ECO:0000256" key="4">
    <source>
        <dbReference type="ARBA" id="ARBA00022617"/>
    </source>
</evidence>
<feature type="transmembrane region" description="Helical" evidence="13">
    <location>
        <begin position="84"/>
        <end position="105"/>
    </location>
</feature>
<keyword evidence="10 13" id="KW-0472">Membrane</keyword>
<sequence>MAPRSYRVSATPFVIFAQLITVAVITLVLVWLLHFQKGFSFKSDERSKLFNLHPFLMVIGLIVIGGQAIMAYKSIPAKRKTRKGVHLVLHLTAFLSGILGIYVIFKYKKEEGAQNFLTLHSWLGITTVSLYGLQFVSGFFAYFFPGAEWTARATLLPWHIFVGMVIFFFAMVNAEIGLSGFSQTVSSFSERYIVNFTGLLILLYAISVTFVVILPGPYQ</sequence>
<evidence type="ECO:0000256" key="10">
    <source>
        <dbReference type="ARBA" id="ARBA00023136"/>
    </source>
</evidence>
<evidence type="ECO:0000313" key="15">
    <source>
        <dbReference type="EnsemblPlants" id="QL03p038774:mrna"/>
    </source>
</evidence>
<feature type="transmembrane region" description="Helical" evidence="13">
    <location>
        <begin position="52"/>
        <end position="72"/>
    </location>
</feature>
<keyword evidence="9" id="KW-0408">Iron</keyword>
<dbReference type="Gramene" id="QL03p038774:mrna">
    <property type="protein sequence ID" value="QL03p038774:mrna"/>
    <property type="gene ID" value="QL03p038774"/>
</dbReference>
<comment type="cofactor">
    <cofactor evidence="1">
        <name>heme b</name>
        <dbReference type="ChEBI" id="CHEBI:60344"/>
    </cofactor>
</comment>
<dbReference type="InterPro" id="IPR006593">
    <property type="entry name" value="Cyt_b561/ferric_Rdtase_TM"/>
</dbReference>
<dbReference type="Proteomes" id="UP000594261">
    <property type="component" value="Chromosome 3"/>
</dbReference>
<comment type="catalytic activity">
    <reaction evidence="12">
        <text>Fe(3+)(out) + L-ascorbate(in) = monodehydro-L-ascorbate radical(in) + Fe(2+)(out) + H(+)</text>
        <dbReference type="Rhea" id="RHEA:30403"/>
        <dbReference type="ChEBI" id="CHEBI:15378"/>
        <dbReference type="ChEBI" id="CHEBI:29033"/>
        <dbReference type="ChEBI" id="CHEBI:29034"/>
        <dbReference type="ChEBI" id="CHEBI:38290"/>
        <dbReference type="ChEBI" id="CHEBI:59513"/>
        <dbReference type="EC" id="7.2.1.3"/>
    </reaction>
</comment>
<keyword evidence="7" id="KW-0249">Electron transport</keyword>
<protein>
    <recommendedName>
        <fullName evidence="11">ascorbate ferrireductase (transmembrane)</fullName>
        <ecNumber evidence="11">7.2.1.3</ecNumber>
    </recommendedName>
</protein>
<name>A0A7N2L6S0_QUELO</name>
<feature type="transmembrane region" description="Helical" evidence="13">
    <location>
        <begin position="12"/>
        <end position="32"/>
    </location>
</feature>
<evidence type="ECO:0000256" key="1">
    <source>
        <dbReference type="ARBA" id="ARBA00001970"/>
    </source>
</evidence>
<keyword evidence="8 13" id="KW-1133">Transmembrane helix</keyword>
<keyword evidence="6" id="KW-0479">Metal-binding</keyword>
<proteinExistence type="predicted"/>
<feature type="transmembrane region" description="Helical" evidence="13">
    <location>
        <begin position="117"/>
        <end position="143"/>
    </location>
</feature>
<evidence type="ECO:0000256" key="9">
    <source>
        <dbReference type="ARBA" id="ARBA00023004"/>
    </source>
</evidence>
<evidence type="ECO:0000256" key="12">
    <source>
        <dbReference type="ARBA" id="ARBA00051575"/>
    </source>
</evidence>
<dbReference type="OrthoDB" id="907479at2759"/>
<dbReference type="GO" id="GO:0140571">
    <property type="term" value="F:transmembrane ascorbate ferrireductase activity"/>
    <property type="evidence" value="ECO:0007669"/>
    <property type="project" value="UniProtKB-EC"/>
</dbReference>
<evidence type="ECO:0000259" key="14">
    <source>
        <dbReference type="PROSITE" id="PS50939"/>
    </source>
</evidence>
<feature type="domain" description="Cytochrome b561" evidence="14">
    <location>
        <begin position="16"/>
        <end position="213"/>
    </location>
</feature>
<dbReference type="SMART" id="SM00665">
    <property type="entry name" value="B561"/>
    <property type="match status" value="1"/>
</dbReference>
<gene>
    <name evidence="15" type="primary">LOC115979026</name>
</gene>
<evidence type="ECO:0000256" key="3">
    <source>
        <dbReference type="ARBA" id="ARBA00022448"/>
    </source>
</evidence>
<organism evidence="15 16">
    <name type="scientific">Quercus lobata</name>
    <name type="common">Valley oak</name>
    <dbReference type="NCBI Taxonomy" id="97700"/>
    <lineage>
        <taxon>Eukaryota</taxon>
        <taxon>Viridiplantae</taxon>
        <taxon>Streptophyta</taxon>
        <taxon>Embryophyta</taxon>
        <taxon>Tracheophyta</taxon>
        <taxon>Spermatophyta</taxon>
        <taxon>Magnoliopsida</taxon>
        <taxon>eudicotyledons</taxon>
        <taxon>Gunneridae</taxon>
        <taxon>Pentapetalae</taxon>
        <taxon>rosids</taxon>
        <taxon>fabids</taxon>
        <taxon>Fagales</taxon>
        <taxon>Fagaceae</taxon>
        <taxon>Quercus</taxon>
    </lineage>
</organism>
<dbReference type="FunFam" id="1.20.120.1770:FF:000001">
    <property type="entry name" value="Cytochrome b reductase 1"/>
    <property type="match status" value="1"/>
</dbReference>
<evidence type="ECO:0000256" key="13">
    <source>
        <dbReference type="SAM" id="Phobius"/>
    </source>
</evidence>
<dbReference type="GeneID" id="115979026"/>
<evidence type="ECO:0000256" key="2">
    <source>
        <dbReference type="ARBA" id="ARBA00004141"/>
    </source>
</evidence>
<dbReference type="EC" id="7.2.1.3" evidence="11"/>